<feature type="transmembrane region" description="Helical" evidence="7">
    <location>
        <begin position="51"/>
        <end position="72"/>
    </location>
</feature>
<dbReference type="InterPro" id="IPR000326">
    <property type="entry name" value="PAP2/HPO"/>
</dbReference>
<feature type="transmembrane region" description="Helical" evidence="7">
    <location>
        <begin position="78"/>
        <end position="96"/>
    </location>
</feature>
<comment type="caution">
    <text evidence="9">The sequence shown here is derived from an EMBL/GenBank/DDBJ whole genome shotgun (WGS) entry which is preliminary data.</text>
</comment>
<dbReference type="Pfam" id="PF01569">
    <property type="entry name" value="PAP2"/>
    <property type="match status" value="1"/>
</dbReference>
<dbReference type="Gene3D" id="1.20.144.10">
    <property type="entry name" value="Phosphatidic acid phosphatase type 2/haloperoxidase"/>
    <property type="match status" value="1"/>
</dbReference>
<dbReference type="InterPro" id="IPR036938">
    <property type="entry name" value="PAP2/HPO_sf"/>
</dbReference>
<dbReference type="SUPFAM" id="SSF48317">
    <property type="entry name" value="Acid phosphatase/Vanadium-dependent haloperoxidase"/>
    <property type="match status" value="1"/>
</dbReference>
<proteinExistence type="predicted"/>
<dbReference type="PANTHER" id="PTHR14969:SF62">
    <property type="entry name" value="DECAPRENYLPHOSPHORYL-5-PHOSPHORIBOSE PHOSPHATASE RV3807C-RELATED"/>
    <property type="match status" value="1"/>
</dbReference>
<protein>
    <submittedName>
        <fullName evidence="9">Phosphatase PAP2 family protein</fullName>
    </submittedName>
</protein>
<keyword evidence="6 7" id="KW-0472">Membrane</keyword>
<feature type="domain" description="Phosphatidic acid phosphatase type 2/haloperoxidase" evidence="8">
    <location>
        <begin position="1"/>
        <end position="93"/>
    </location>
</feature>
<evidence type="ECO:0000313" key="10">
    <source>
        <dbReference type="Proteomes" id="UP001596317"/>
    </source>
</evidence>
<dbReference type="EMBL" id="JBHSWB010000002">
    <property type="protein sequence ID" value="MFC6663182.1"/>
    <property type="molecule type" value="Genomic_DNA"/>
</dbReference>
<dbReference type="PANTHER" id="PTHR14969">
    <property type="entry name" value="SPHINGOSINE-1-PHOSPHATE PHOSPHOHYDROLASE"/>
    <property type="match status" value="1"/>
</dbReference>
<keyword evidence="3 7" id="KW-0812">Transmembrane</keyword>
<sequence>MKRIFQRPRPELWPHLVTAPGASFPSGHSTVAAALAAVCVLLLWRTRWRWSALWLGAAYYGLMALSRVVLGVHYPTDVLAAGLTALVWVMATYLGLRRWLRPGAGREPNDGDQ</sequence>
<keyword evidence="4" id="KW-0378">Hydrolase</keyword>
<evidence type="ECO:0000256" key="7">
    <source>
        <dbReference type="SAM" id="Phobius"/>
    </source>
</evidence>
<evidence type="ECO:0000259" key="8">
    <source>
        <dbReference type="SMART" id="SM00014"/>
    </source>
</evidence>
<evidence type="ECO:0000256" key="6">
    <source>
        <dbReference type="ARBA" id="ARBA00023136"/>
    </source>
</evidence>
<gene>
    <name evidence="9" type="ORF">ACFP90_24360</name>
</gene>
<evidence type="ECO:0000256" key="3">
    <source>
        <dbReference type="ARBA" id="ARBA00022692"/>
    </source>
</evidence>
<feature type="transmembrane region" description="Helical" evidence="7">
    <location>
        <begin position="22"/>
        <end position="44"/>
    </location>
</feature>
<organism evidence="9 10">
    <name type="scientific">Deinococcus multiflagellatus</name>
    <dbReference type="NCBI Taxonomy" id="1656887"/>
    <lineage>
        <taxon>Bacteria</taxon>
        <taxon>Thermotogati</taxon>
        <taxon>Deinococcota</taxon>
        <taxon>Deinococci</taxon>
        <taxon>Deinococcales</taxon>
        <taxon>Deinococcaceae</taxon>
        <taxon>Deinococcus</taxon>
    </lineage>
</organism>
<keyword evidence="10" id="KW-1185">Reference proteome</keyword>
<name>A0ABW1ZRR1_9DEIO</name>
<keyword evidence="5 7" id="KW-1133">Transmembrane helix</keyword>
<evidence type="ECO:0000313" key="9">
    <source>
        <dbReference type="EMBL" id="MFC6663182.1"/>
    </source>
</evidence>
<dbReference type="SMART" id="SM00014">
    <property type="entry name" value="acidPPc"/>
    <property type="match status" value="1"/>
</dbReference>
<accession>A0ABW1ZRR1</accession>
<dbReference type="RefSeq" id="WP_380059061.1">
    <property type="nucleotide sequence ID" value="NZ_JBHSWB010000002.1"/>
</dbReference>
<evidence type="ECO:0000256" key="4">
    <source>
        <dbReference type="ARBA" id="ARBA00022801"/>
    </source>
</evidence>
<reference evidence="10" key="1">
    <citation type="journal article" date="2019" name="Int. J. Syst. Evol. Microbiol.">
        <title>The Global Catalogue of Microorganisms (GCM) 10K type strain sequencing project: providing services to taxonomists for standard genome sequencing and annotation.</title>
        <authorList>
            <consortium name="The Broad Institute Genomics Platform"/>
            <consortium name="The Broad Institute Genome Sequencing Center for Infectious Disease"/>
            <person name="Wu L."/>
            <person name="Ma J."/>
        </authorList>
    </citation>
    <scope>NUCLEOTIDE SEQUENCE [LARGE SCALE GENOMIC DNA]</scope>
    <source>
        <strain evidence="10">CCUG 63830</strain>
    </source>
</reference>
<comment type="subcellular location">
    <subcellularLocation>
        <location evidence="1">Cell membrane</location>
        <topology evidence="1">Multi-pass membrane protein</topology>
    </subcellularLocation>
</comment>
<evidence type="ECO:0000256" key="5">
    <source>
        <dbReference type="ARBA" id="ARBA00022989"/>
    </source>
</evidence>
<dbReference type="Proteomes" id="UP001596317">
    <property type="component" value="Unassembled WGS sequence"/>
</dbReference>
<evidence type="ECO:0000256" key="2">
    <source>
        <dbReference type="ARBA" id="ARBA00022475"/>
    </source>
</evidence>
<evidence type="ECO:0000256" key="1">
    <source>
        <dbReference type="ARBA" id="ARBA00004651"/>
    </source>
</evidence>
<keyword evidence="2" id="KW-1003">Cell membrane</keyword>